<feature type="compositionally biased region" description="Basic and acidic residues" evidence="1">
    <location>
        <begin position="1"/>
        <end position="10"/>
    </location>
</feature>
<dbReference type="EMBL" id="JACASE010000017">
    <property type="protein sequence ID" value="KAF6397145.1"/>
    <property type="molecule type" value="Genomic_DNA"/>
</dbReference>
<accession>A0A7J8BFB8</accession>
<feature type="region of interest" description="Disordered" evidence="1">
    <location>
        <begin position="1"/>
        <end position="45"/>
    </location>
</feature>
<dbReference type="Proteomes" id="UP000593571">
    <property type="component" value="Unassembled WGS sequence"/>
</dbReference>
<keyword evidence="3" id="KW-1185">Reference proteome</keyword>
<comment type="caution">
    <text evidence="2">The sequence shown here is derived from an EMBL/GenBank/DDBJ whole genome shotgun (WGS) entry which is preliminary data.</text>
</comment>
<name>A0A7J8BFB8_ROUAE</name>
<evidence type="ECO:0000256" key="1">
    <source>
        <dbReference type="SAM" id="MobiDB-lite"/>
    </source>
</evidence>
<proteinExistence type="predicted"/>
<gene>
    <name evidence="2" type="ORF">HJG63_009807</name>
</gene>
<evidence type="ECO:0000313" key="3">
    <source>
        <dbReference type="Proteomes" id="UP000593571"/>
    </source>
</evidence>
<protein>
    <submittedName>
        <fullName evidence="2">Uncharacterized protein</fullName>
    </submittedName>
</protein>
<dbReference type="AlphaFoldDB" id="A0A7J8BFB8"/>
<organism evidence="2 3">
    <name type="scientific">Rousettus aegyptiacus</name>
    <name type="common">Egyptian fruit bat</name>
    <name type="synonym">Pteropus aegyptiacus</name>
    <dbReference type="NCBI Taxonomy" id="9407"/>
    <lineage>
        <taxon>Eukaryota</taxon>
        <taxon>Metazoa</taxon>
        <taxon>Chordata</taxon>
        <taxon>Craniata</taxon>
        <taxon>Vertebrata</taxon>
        <taxon>Euteleostomi</taxon>
        <taxon>Mammalia</taxon>
        <taxon>Eutheria</taxon>
        <taxon>Laurasiatheria</taxon>
        <taxon>Chiroptera</taxon>
        <taxon>Yinpterochiroptera</taxon>
        <taxon>Pteropodoidea</taxon>
        <taxon>Pteropodidae</taxon>
        <taxon>Rousettinae</taxon>
        <taxon>Rousettus</taxon>
    </lineage>
</organism>
<sequence length="159" mass="17041">MDSSQEDKAPRQPGRWLGAGTRMRLGGDPGAARRGPECGSEGTCAGSPSLGGGWRRACSGPLVPTPALPRTPMGKARCRRHAERGCIGVKPKRHRDTGTCAQAVLLLNSQNRETPRRAGRGARTQAPLAALPLEGGARRMERALVFFIISEPGFFFFSF</sequence>
<evidence type="ECO:0000313" key="2">
    <source>
        <dbReference type="EMBL" id="KAF6397145.1"/>
    </source>
</evidence>
<reference evidence="2 3" key="1">
    <citation type="journal article" date="2020" name="Nature">
        <title>Six reference-quality genomes reveal evolution of bat adaptations.</title>
        <authorList>
            <person name="Jebb D."/>
            <person name="Huang Z."/>
            <person name="Pippel M."/>
            <person name="Hughes G.M."/>
            <person name="Lavrichenko K."/>
            <person name="Devanna P."/>
            <person name="Winkler S."/>
            <person name="Jermiin L.S."/>
            <person name="Skirmuntt E.C."/>
            <person name="Katzourakis A."/>
            <person name="Burkitt-Gray L."/>
            <person name="Ray D.A."/>
            <person name="Sullivan K.A.M."/>
            <person name="Roscito J.G."/>
            <person name="Kirilenko B.M."/>
            <person name="Davalos L.M."/>
            <person name="Corthals A.P."/>
            <person name="Power M.L."/>
            <person name="Jones G."/>
            <person name="Ransome R.D."/>
            <person name="Dechmann D.K.N."/>
            <person name="Locatelli A.G."/>
            <person name="Puechmaille S.J."/>
            <person name="Fedrigo O."/>
            <person name="Jarvis E.D."/>
            <person name="Hiller M."/>
            <person name="Vernes S.C."/>
            <person name="Myers E.W."/>
            <person name="Teeling E.C."/>
        </authorList>
    </citation>
    <scope>NUCLEOTIDE SEQUENCE [LARGE SCALE GENOMIC DNA]</scope>
    <source>
        <strain evidence="2">MRouAeg1</strain>
        <tissue evidence="2">Muscle</tissue>
    </source>
</reference>